<evidence type="ECO:0000256" key="4">
    <source>
        <dbReference type="PIRSR" id="PIRSR610905-2"/>
    </source>
</evidence>
<feature type="active site" description="Nucleophile" evidence="3">
    <location>
        <position position="119"/>
    </location>
</feature>
<reference evidence="5 6" key="1">
    <citation type="submission" date="2015-10" db="EMBL/GenBank/DDBJ databases">
        <authorList>
            <person name="Gilbert D.G."/>
        </authorList>
    </citation>
    <scope>NUCLEOTIDE SEQUENCE [LARGE SCALE GENOMIC DNA]</scope>
    <source>
        <strain evidence="6">HZ-22</strain>
    </source>
</reference>
<dbReference type="GO" id="GO:0052757">
    <property type="term" value="F:chondroitin hydrolase activity"/>
    <property type="evidence" value="ECO:0007669"/>
    <property type="project" value="TreeGrafter"/>
</dbReference>
<feature type="binding site" evidence="4">
    <location>
        <position position="239"/>
    </location>
    <ligand>
        <name>substrate</name>
    </ligand>
</feature>
<evidence type="ECO:0000313" key="5">
    <source>
        <dbReference type="EMBL" id="ALJ05426.1"/>
    </source>
</evidence>
<feature type="binding site" evidence="4">
    <location>
        <position position="255"/>
    </location>
    <ligand>
        <name>substrate</name>
    </ligand>
</feature>
<dbReference type="InterPro" id="IPR052369">
    <property type="entry name" value="UG_Glycosaminoglycan_Hydrolase"/>
</dbReference>
<accession>A0A0P0CRH4</accession>
<dbReference type="InterPro" id="IPR008928">
    <property type="entry name" value="6-hairpin_glycosidase_sf"/>
</dbReference>
<comment type="similarity">
    <text evidence="2">Belongs to the glycosyl hydrolase 88 family.</text>
</comment>
<evidence type="ECO:0000313" key="6">
    <source>
        <dbReference type="Proteomes" id="UP000057981"/>
    </source>
</evidence>
<dbReference type="InterPro" id="IPR012341">
    <property type="entry name" value="6hp_glycosidase-like_sf"/>
</dbReference>
<evidence type="ECO:0000256" key="1">
    <source>
        <dbReference type="ARBA" id="ARBA00022801"/>
    </source>
</evidence>
<feature type="binding site" evidence="4">
    <location>
        <position position="119"/>
    </location>
    <ligand>
        <name>substrate</name>
    </ligand>
</feature>
<dbReference type="PANTHER" id="PTHR36845">
    <property type="entry name" value="HYDROLASE, PUTATIVE (AFU_ORTHOLOGUE AFUA_7G05090)-RELATED"/>
    <property type="match status" value="1"/>
</dbReference>
<gene>
    <name evidence="5" type="ORF">APS56_09980</name>
</gene>
<sequence length="402" mass="46178">MRYLSVFIMLTVLMSSCKSKGALKETNINKNELIEKITTQLKYSPVLKSDFDLSQRRIFPRTVENGELGLVNRRDWTSGFYPGVLWFTYHLTENPEWKDQAIKFTELLEKEQFNGSNHDIGFKMMASYGLGYKYTNNAAYKSVLVESAKTLVTRFDETVGSIRSWDHHKDKWEFPVIIDNLMNLELLYWAWKETGDSVFYNIANSHAKTTIKNHFRSDYSSYHVVNYDTITGVAKDKVTHQGYADDSAWARGQAWALYGYSMAYRETQDPEFLKQAEKVANYIINVATLPNDFVPKWDFSLKDVESEPKDASAAAVMASALYELSTFTTSAENKEEYLKVANGMLASLSTDKYFNTQGADEGFLLKHSTGSKPWKSEIDVPLVYADYYYLEALSRKLELQKK</sequence>
<keyword evidence="6" id="KW-1185">Reference proteome</keyword>
<dbReference type="KEGG" id="ahz:APS56_09980"/>
<dbReference type="PATRIC" id="fig|1736674.3.peg.2040"/>
<dbReference type="STRING" id="1736674.APS56_09980"/>
<evidence type="ECO:0000256" key="2">
    <source>
        <dbReference type="ARBA" id="ARBA00038358"/>
    </source>
</evidence>
<proteinExistence type="inferred from homology"/>
<dbReference type="EMBL" id="CP012898">
    <property type="protein sequence ID" value="ALJ05426.1"/>
    <property type="molecule type" value="Genomic_DNA"/>
</dbReference>
<dbReference type="Gene3D" id="1.50.10.10">
    <property type="match status" value="1"/>
</dbReference>
<organism evidence="5 6">
    <name type="scientific">Pseudalgibacter alginicilyticus</name>
    <dbReference type="NCBI Taxonomy" id="1736674"/>
    <lineage>
        <taxon>Bacteria</taxon>
        <taxon>Pseudomonadati</taxon>
        <taxon>Bacteroidota</taxon>
        <taxon>Flavobacteriia</taxon>
        <taxon>Flavobacteriales</taxon>
        <taxon>Flavobacteriaceae</taxon>
        <taxon>Pseudalgibacter</taxon>
    </lineage>
</organism>
<feature type="active site" description="Proton donor" evidence="3">
    <location>
        <position position="179"/>
    </location>
</feature>
<name>A0A0P0CRH4_9FLAO</name>
<dbReference type="AlphaFoldDB" id="A0A0P0CRH4"/>
<protein>
    <submittedName>
        <fullName evidence="5">Glucuronyl hydrolase</fullName>
    </submittedName>
</protein>
<feature type="binding site" evidence="4">
    <location>
        <position position="371"/>
    </location>
    <ligand>
        <name>substrate</name>
    </ligand>
</feature>
<dbReference type="InterPro" id="IPR010905">
    <property type="entry name" value="Glyco_hydro_88"/>
</dbReference>
<dbReference type="RefSeq" id="WP_054727681.1">
    <property type="nucleotide sequence ID" value="NZ_CP012898.1"/>
</dbReference>
<dbReference type="SUPFAM" id="SSF48208">
    <property type="entry name" value="Six-hairpin glycosidases"/>
    <property type="match status" value="1"/>
</dbReference>
<dbReference type="PROSITE" id="PS51257">
    <property type="entry name" value="PROKAR_LIPOPROTEIN"/>
    <property type="match status" value="1"/>
</dbReference>
<dbReference type="PANTHER" id="PTHR36845:SF1">
    <property type="entry name" value="HYDROLASE, PUTATIVE (AFU_ORTHOLOGUE AFUA_7G05090)-RELATED"/>
    <property type="match status" value="1"/>
</dbReference>
<dbReference type="GO" id="GO:0000272">
    <property type="term" value="P:polysaccharide catabolic process"/>
    <property type="evidence" value="ECO:0007669"/>
    <property type="project" value="TreeGrafter"/>
</dbReference>
<dbReference type="OrthoDB" id="428577at2"/>
<feature type="binding site" evidence="4">
    <location>
        <position position="179"/>
    </location>
    <ligand>
        <name>substrate</name>
    </ligand>
</feature>
<feature type="binding site" evidence="4">
    <location>
        <position position="251"/>
    </location>
    <ligand>
        <name>substrate</name>
    </ligand>
</feature>
<evidence type="ECO:0000256" key="3">
    <source>
        <dbReference type="PIRSR" id="PIRSR610905-1"/>
    </source>
</evidence>
<dbReference type="Pfam" id="PF07470">
    <property type="entry name" value="Glyco_hydro_88"/>
    <property type="match status" value="1"/>
</dbReference>
<keyword evidence="1 5" id="KW-0378">Hydrolase</keyword>
<dbReference type="Proteomes" id="UP000057981">
    <property type="component" value="Chromosome"/>
</dbReference>